<reference evidence="2" key="1">
    <citation type="submission" date="2019-08" db="EMBL/GenBank/DDBJ databases">
        <authorList>
            <person name="Kucharzyk K."/>
            <person name="Murdoch R.W."/>
            <person name="Higgins S."/>
            <person name="Loffler F."/>
        </authorList>
    </citation>
    <scope>NUCLEOTIDE SEQUENCE</scope>
</reference>
<evidence type="ECO:0000256" key="1">
    <source>
        <dbReference type="SAM" id="MobiDB-lite"/>
    </source>
</evidence>
<feature type="compositionally biased region" description="Basic residues" evidence="1">
    <location>
        <begin position="172"/>
        <end position="186"/>
    </location>
</feature>
<name>A0A645BBY9_9ZZZZ</name>
<accession>A0A645BBY9</accession>
<proteinExistence type="predicted"/>
<sequence>MEVADTAQVGSGRHDLFDPGLHVRHECCGLIGIAGGLAETGELIVGLVQGARRGQCQGGDACGCQTGDGVGIGHCRDHQIGGVAEDRLDVGRIAGQLRDGSLRGIVRLVVHGDDLVAGIDGEQRLGGRGAERDDGLRTLIDGDRVGRPGSPADHVDGESGRAGALGGLGRGRIVRRSTRRQRGREQ</sequence>
<feature type="region of interest" description="Disordered" evidence="1">
    <location>
        <begin position="124"/>
        <end position="186"/>
    </location>
</feature>
<protein>
    <submittedName>
        <fullName evidence="2">Uncharacterized protein</fullName>
    </submittedName>
</protein>
<evidence type="ECO:0000313" key="2">
    <source>
        <dbReference type="EMBL" id="MPM60693.1"/>
    </source>
</evidence>
<feature type="compositionally biased region" description="Basic and acidic residues" evidence="1">
    <location>
        <begin position="124"/>
        <end position="146"/>
    </location>
</feature>
<dbReference type="EMBL" id="VSSQ01017931">
    <property type="protein sequence ID" value="MPM60693.1"/>
    <property type="molecule type" value="Genomic_DNA"/>
</dbReference>
<organism evidence="2">
    <name type="scientific">bioreactor metagenome</name>
    <dbReference type="NCBI Taxonomy" id="1076179"/>
    <lineage>
        <taxon>unclassified sequences</taxon>
        <taxon>metagenomes</taxon>
        <taxon>ecological metagenomes</taxon>
    </lineage>
</organism>
<comment type="caution">
    <text evidence="2">The sequence shown here is derived from an EMBL/GenBank/DDBJ whole genome shotgun (WGS) entry which is preliminary data.</text>
</comment>
<gene>
    <name evidence="2" type="ORF">SDC9_107545</name>
</gene>
<dbReference type="AlphaFoldDB" id="A0A645BBY9"/>